<evidence type="ECO:0000256" key="2">
    <source>
        <dbReference type="SAM" id="Phobius"/>
    </source>
</evidence>
<accession>A0A8S1MI46</accession>
<evidence type="ECO:0000313" key="4">
    <source>
        <dbReference type="EMBL" id="CAD8079808.1"/>
    </source>
</evidence>
<dbReference type="EMBL" id="CAJJDM010000063">
    <property type="protein sequence ID" value="CAD8079808.1"/>
    <property type="molecule type" value="Genomic_DNA"/>
</dbReference>
<dbReference type="AlphaFoldDB" id="A0A8S1MI46"/>
<feature type="region of interest" description="Disordered" evidence="1">
    <location>
        <begin position="539"/>
        <end position="570"/>
    </location>
</feature>
<gene>
    <name evidence="4" type="ORF">PPRIM_AZ9-3.1.T0620211</name>
</gene>
<feature type="transmembrane region" description="Helical" evidence="2">
    <location>
        <begin position="499"/>
        <end position="520"/>
    </location>
</feature>
<name>A0A8S1MI46_PARPR</name>
<feature type="compositionally biased region" description="Polar residues" evidence="1">
    <location>
        <begin position="545"/>
        <end position="570"/>
    </location>
</feature>
<comment type="caution">
    <text evidence="4">The sequence shown here is derived from an EMBL/GenBank/DDBJ whole genome shotgun (WGS) entry which is preliminary data.</text>
</comment>
<dbReference type="Proteomes" id="UP000688137">
    <property type="component" value="Unassembled WGS sequence"/>
</dbReference>
<evidence type="ECO:0000313" key="5">
    <source>
        <dbReference type="Proteomes" id="UP000688137"/>
    </source>
</evidence>
<keyword evidence="2" id="KW-0812">Transmembrane</keyword>
<evidence type="ECO:0000256" key="1">
    <source>
        <dbReference type="SAM" id="MobiDB-lite"/>
    </source>
</evidence>
<organism evidence="4 5">
    <name type="scientific">Paramecium primaurelia</name>
    <dbReference type="NCBI Taxonomy" id="5886"/>
    <lineage>
        <taxon>Eukaryota</taxon>
        <taxon>Sar</taxon>
        <taxon>Alveolata</taxon>
        <taxon>Ciliophora</taxon>
        <taxon>Intramacronucleata</taxon>
        <taxon>Oligohymenophorea</taxon>
        <taxon>Peniculida</taxon>
        <taxon>Parameciidae</taxon>
        <taxon>Paramecium</taxon>
    </lineage>
</organism>
<sequence>MNFLQISLIIYLVGPSIELTITEINEPPIFMTIHPYERRTIIFNDARDAILQSLNLSKGCELTSLQVQFETQEFTIIQPQDLSEVDFEQDTILNFRQFVSMIHITDGMLAITSDSIAYLLKFNYDTVFEHDFVEKGQQFAKILWKVDLQIIAPSLVTKNELPQLLFAPSSDQVFLLFSDSAQVFSMKQMEQKANALEVYQITDWRKRVYRGLTKEIDGLVFSAVGLDGLDVYKIILKDLKFIKNLKLKDLGLNSQIEIVDFAIVKHGTTQKYYSIFLLDKQCGLLLVDVHLDQYINFGLRSWISYQSGGISVDTRNGRNVFMAYQSMNHYYVLEYNVDLNNGNYFLIRKKKINHRIIDLDATEDFVIVQGVNQHLILFSNGYDYVMNHHKDQIFKHLGLRDFVFFNQSYKLEDFDDITKEYQYDDFFFGITAQSAFLTRFQIEPIKMKCLYYQTDIGQTFTYTVQYNTTGKDVQDLVVRHTQIVNIEIVKTYFYETEYLLFYLIGFIGLILIMGLGYLGYQYWKNQREYTKLEAIDKSAREKGQKQNNVSSTIKEDQTTVFQQQNRSIEP</sequence>
<evidence type="ECO:0000256" key="3">
    <source>
        <dbReference type="SAM" id="SignalP"/>
    </source>
</evidence>
<reference evidence="4" key="1">
    <citation type="submission" date="2021-01" db="EMBL/GenBank/DDBJ databases">
        <authorList>
            <consortium name="Genoscope - CEA"/>
            <person name="William W."/>
        </authorList>
    </citation>
    <scope>NUCLEOTIDE SEQUENCE</scope>
</reference>
<keyword evidence="2" id="KW-0472">Membrane</keyword>
<feature type="chain" id="PRO_5035941070" description="Transmembrane protein" evidence="3">
    <location>
        <begin position="19"/>
        <end position="570"/>
    </location>
</feature>
<evidence type="ECO:0008006" key="6">
    <source>
        <dbReference type="Google" id="ProtNLM"/>
    </source>
</evidence>
<proteinExistence type="predicted"/>
<feature type="signal peptide" evidence="3">
    <location>
        <begin position="1"/>
        <end position="18"/>
    </location>
</feature>
<keyword evidence="3" id="KW-0732">Signal</keyword>
<dbReference type="OMA" id="FVSMIHI"/>
<protein>
    <recommendedName>
        <fullName evidence="6">Transmembrane protein</fullName>
    </recommendedName>
</protein>
<keyword evidence="2" id="KW-1133">Transmembrane helix</keyword>
<keyword evidence="5" id="KW-1185">Reference proteome</keyword>